<dbReference type="InterPro" id="IPR005147">
    <property type="entry name" value="tRNA_synthase_B5-dom"/>
</dbReference>
<dbReference type="InterPro" id="IPR041616">
    <property type="entry name" value="PheRS_beta_core"/>
</dbReference>
<evidence type="ECO:0000259" key="19">
    <source>
        <dbReference type="PROSITE" id="PS51483"/>
    </source>
</evidence>
<keyword evidence="12 15" id="KW-0648">Protein biosynthesis</keyword>
<dbReference type="Gene3D" id="3.30.930.10">
    <property type="entry name" value="Bira Bifunctional Protein, Domain 2"/>
    <property type="match status" value="1"/>
</dbReference>
<dbReference type="OrthoDB" id="9805455at2"/>
<dbReference type="FunFam" id="2.40.50.140:FF:000045">
    <property type="entry name" value="Phenylalanine--tRNA ligase beta subunit"/>
    <property type="match status" value="1"/>
</dbReference>
<dbReference type="SUPFAM" id="SSF50249">
    <property type="entry name" value="Nucleic acid-binding proteins"/>
    <property type="match status" value="1"/>
</dbReference>
<evidence type="ECO:0000256" key="1">
    <source>
        <dbReference type="ARBA" id="ARBA00004496"/>
    </source>
</evidence>
<dbReference type="InterPro" id="IPR009061">
    <property type="entry name" value="DNA-bd_dom_put_sf"/>
</dbReference>
<comment type="caution">
    <text evidence="20">The sequence shown here is derived from an EMBL/GenBank/DDBJ whole genome shotgun (WGS) entry which is preliminary data.</text>
</comment>
<keyword evidence="13 15" id="KW-0030">Aminoacyl-tRNA synthetase</keyword>
<evidence type="ECO:0000256" key="13">
    <source>
        <dbReference type="ARBA" id="ARBA00023146"/>
    </source>
</evidence>
<dbReference type="SMART" id="SM00896">
    <property type="entry name" value="FDX-ACB"/>
    <property type="match status" value="1"/>
</dbReference>
<evidence type="ECO:0000256" key="12">
    <source>
        <dbReference type="ARBA" id="ARBA00022917"/>
    </source>
</evidence>
<dbReference type="InterPro" id="IPR033714">
    <property type="entry name" value="tRNA_bind_bactPheRS"/>
</dbReference>
<evidence type="ECO:0000256" key="5">
    <source>
        <dbReference type="ARBA" id="ARBA00022555"/>
    </source>
</evidence>
<dbReference type="FunFam" id="3.30.930.10:FF:000022">
    <property type="entry name" value="Phenylalanine--tRNA ligase beta subunit"/>
    <property type="match status" value="1"/>
</dbReference>
<comment type="catalytic activity">
    <reaction evidence="14 15">
        <text>tRNA(Phe) + L-phenylalanine + ATP = L-phenylalanyl-tRNA(Phe) + AMP + diphosphate + H(+)</text>
        <dbReference type="Rhea" id="RHEA:19413"/>
        <dbReference type="Rhea" id="RHEA-COMP:9668"/>
        <dbReference type="Rhea" id="RHEA-COMP:9699"/>
        <dbReference type="ChEBI" id="CHEBI:15378"/>
        <dbReference type="ChEBI" id="CHEBI:30616"/>
        <dbReference type="ChEBI" id="CHEBI:33019"/>
        <dbReference type="ChEBI" id="CHEBI:58095"/>
        <dbReference type="ChEBI" id="CHEBI:78442"/>
        <dbReference type="ChEBI" id="CHEBI:78531"/>
        <dbReference type="ChEBI" id="CHEBI:456215"/>
        <dbReference type="EC" id="6.1.1.20"/>
    </reaction>
</comment>
<reference evidence="20 21" key="1">
    <citation type="journal article" date="2009" name="Int. J. Syst. Evol. Microbiol.">
        <title>Paenibacillus contaminans sp. nov., isolated from a contaminated laboratory plate.</title>
        <authorList>
            <person name="Chou J.H."/>
            <person name="Lee J.H."/>
            <person name="Lin M.C."/>
            <person name="Chang P.S."/>
            <person name="Arun A.B."/>
            <person name="Young C.C."/>
            <person name="Chen W.M."/>
        </authorList>
    </citation>
    <scope>NUCLEOTIDE SEQUENCE [LARGE SCALE GENOMIC DNA]</scope>
    <source>
        <strain evidence="20 21">CKOBP-6</strain>
    </source>
</reference>
<dbReference type="GO" id="GO:0009328">
    <property type="term" value="C:phenylalanine-tRNA ligase complex"/>
    <property type="evidence" value="ECO:0007669"/>
    <property type="project" value="TreeGrafter"/>
</dbReference>
<keyword evidence="10 15" id="KW-0460">Magnesium</keyword>
<dbReference type="Gene3D" id="3.30.70.380">
    <property type="entry name" value="Ferrodoxin-fold anticodon-binding domain"/>
    <property type="match status" value="1"/>
</dbReference>
<evidence type="ECO:0000313" key="20">
    <source>
        <dbReference type="EMBL" id="RAV12984.1"/>
    </source>
</evidence>
<dbReference type="InterPro" id="IPR012340">
    <property type="entry name" value="NA-bd_OB-fold"/>
</dbReference>
<dbReference type="InterPro" id="IPR002547">
    <property type="entry name" value="tRNA-bd_dom"/>
</dbReference>
<dbReference type="InterPro" id="IPR005121">
    <property type="entry name" value="Fdx_antiC-bd"/>
</dbReference>
<dbReference type="Pfam" id="PF17759">
    <property type="entry name" value="tRNA_synthFbeta"/>
    <property type="match status" value="1"/>
</dbReference>
<keyword evidence="8 15" id="KW-0547">Nucleotide-binding</keyword>
<feature type="binding site" evidence="15">
    <location>
        <position position="471"/>
    </location>
    <ligand>
        <name>Mg(2+)</name>
        <dbReference type="ChEBI" id="CHEBI:18420"/>
        <note>shared with alpha subunit</note>
    </ligand>
</feature>
<keyword evidence="11 16" id="KW-0694">RNA-binding</keyword>
<dbReference type="GO" id="GO:0004826">
    <property type="term" value="F:phenylalanine-tRNA ligase activity"/>
    <property type="evidence" value="ECO:0007669"/>
    <property type="project" value="UniProtKB-UniRule"/>
</dbReference>
<evidence type="ECO:0000256" key="8">
    <source>
        <dbReference type="ARBA" id="ARBA00022741"/>
    </source>
</evidence>
<dbReference type="NCBIfam" id="NF045760">
    <property type="entry name" value="YtpR"/>
    <property type="match status" value="1"/>
</dbReference>
<feature type="domain" description="TRNA-binding" evidence="17">
    <location>
        <begin position="40"/>
        <end position="155"/>
    </location>
</feature>
<dbReference type="Gene3D" id="2.40.50.140">
    <property type="entry name" value="Nucleic acid-binding proteins"/>
    <property type="match status" value="1"/>
</dbReference>
<dbReference type="InterPro" id="IPR045864">
    <property type="entry name" value="aa-tRNA-synth_II/BPL/LPL"/>
</dbReference>
<organism evidence="20 21">
    <name type="scientific">Paenibacillus contaminans</name>
    <dbReference type="NCBI Taxonomy" id="450362"/>
    <lineage>
        <taxon>Bacteria</taxon>
        <taxon>Bacillati</taxon>
        <taxon>Bacillota</taxon>
        <taxon>Bacilli</taxon>
        <taxon>Bacillales</taxon>
        <taxon>Paenibacillaceae</taxon>
        <taxon>Paenibacillus</taxon>
    </lineage>
</organism>
<keyword evidence="7 15" id="KW-0479">Metal-binding</keyword>
<dbReference type="SMART" id="SM00873">
    <property type="entry name" value="B3_4"/>
    <property type="match status" value="1"/>
</dbReference>
<dbReference type="Pfam" id="PF03483">
    <property type="entry name" value="B3_4"/>
    <property type="match status" value="1"/>
</dbReference>
<keyword evidence="5 16" id="KW-0820">tRNA-binding</keyword>
<dbReference type="Pfam" id="PF01588">
    <property type="entry name" value="tRNA_bind"/>
    <property type="match status" value="1"/>
</dbReference>
<name>A0A329LZ75_9BACL</name>
<comment type="subunit">
    <text evidence="3 15">Tetramer of two alpha and two beta subunits.</text>
</comment>
<dbReference type="EMBL" id="QMFB01000031">
    <property type="protein sequence ID" value="RAV12984.1"/>
    <property type="molecule type" value="Genomic_DNA"/>
</dbReference>
<dbReference type="GO" id="GO:0016740">
    <property type="term" value="F:transferase activity"/>
    <property type="evidence" value="ECO:0007669"/>
    <property type="project" value="UniProtKB-ARBA"/>
</dbReference>
<dbReference type="PANTHER" id="PTHR10947">
    <property type="entry name" value="PHENYLALANYL-TRNA SYNTHETASE BETA CHAIN AND LEUCINE-RICH REPEAT-CONTAINING PROTEIN 47"/>
    <property type="match status" value="1"/>
</dbReference>
<dbReference type="GO" id="GO:0140096">
    <property type="term" value="F:catalytic activity, acting on a protein"/>
    <property type="evidence" value="ECO:0007669"/>
    <property type="project" value="UniProtKB-ARBA"/>
</dbReference>
<dbReference type="AlphaFoldDB" id="A0A329LZ75"/>
<dbReference type="GO" id="GO:0005524">
    <property type="term" value="F:ATP binding"/>
    <property type="evidence" value="ECO:0007669"/>
    <property type="project" value="UniProtKB-UniRule"/>
</dbReference>
<dbReference type="PANTHER" id="PTHR10947:SF0">
    <property type="entry name" value="PHENYLALANINE--TRNA LIGASE BETA SUBUNIT"/>
    <property type="match status" value="1"/>
</dbReference>
<dbReference type="GO" id="GO:0006432">
    <property type="term" value="P:phenylalanyl-tRNA aminoacylation"/>
    <property type="evidence" value="ECO:0007669"/>
    <property type="project" value="UniProtKB-UniRule"/>
</dbReference>
<dbReference type="Gene3D" id="3.30.56.10">
    <property type="match status" value="2"/>
</dbReference>
<dbReference type="CDD" id="cd00769">
    <property type="entry name" value="PheRS_beta_core"/>
    <property type="match status" value="1"/>
</dbReference>
<keyword evidence="6 15" id="KW-0436">Ligase</keyword>
<evidence type="ECO:0000259" key="17">
    <source>
        <dbReference type="PROSITE" id="PS50886"/>
    </source>
</evidence>
<dbReference type="GO" id="GO:0000049">
    <property type="term" value="F:tRNA binding"/>
    <property type="evidence" value="ECO:0007669"/>
    <property type="project" value="UniProtKB-UniRule"/>
</dbReference>
<sequence>MKVSYKWLSDYVDVSGFTAAELAEKLTRSGVEVDIVENLNKGVNNVVVGFVKSKEKHPDADKLNVCIVDAGQGEDLQIVCGAKNVDAGQKVPVALVGAKLPDGLQIKRAKLRGVESQGMICSAKELGLNDKLLPKEIQEGILVLPENTQIGASILDVLAIDDHVLELDLTPNRSDCLSMLGAAYEIAAILGREVKLPSPEAGIQASGAKAADAVSVTISAAEGCSHYSARLLEGVTIGPAPLWMQNRLMAAGIRPINNIVDITNYVMLEYGQPLHAFDADRLEGGRIDVRLAREGETIVSLDDVERTLEPHMLVIADGVKPVAIAGVMGGANSEVTPGTTRILLESARFAGSTVRKTSRQLGLRSESSARFEKEVNPEGVIAALNRAASLICEYGGAKAAADIVEAVAQDHKPVQVKLALTKVNGYLGTSLSLSEVKAIFDRLHFSYDAEGEETLVVHVPSRRGDITRDVDLIEEVARLHGYDNIPTSLMNGVTTPGSLTKEQRIRRTVRGLLTGSGLHEVVAYSFTHPQQIGQFPGRYPDAKPVALALPMSEERSVLRTSLIPHLLDTAVYNRNRNNDDIAVFEMGKVFVSREEKLSELPEERLLLSALWTGNRRGTHWTGKAEKVDFFDAKGVLEKLFAYLGVDVTFAASANVDGFHPGRTAVLSIGGTEIGTLGQLHPELQQAKDLDDTYICELELDTLSGLVGFDIAYKALPRFPASTRDIAVVVDRGAAVGALEAAVREAAGELLESVHVFDIYTGERLGTDKKSVALALVYRHPDRTLNDEEVADAHGRAVAALEQQFGAELRK</sequence>
<dbReference type="RefSeq" id="WP_113035474.1">
    <property type="nucleotide sequence ID" value="NZ_QMFB01000031.1"/>
</dbReference>
<comment type="subcellular location">
    <subcellularLocation>
        <location evidence="1 15">Cytoplasm</location>
    </subcellularLocation>
</comment>
<feature type="domain" description="B5" evidence="19">
    <location>
        <begin position="411"/>
        <end position="487"/>
    </location>
</feature>
<gene>
    <name evidence="15" type="primary">pheT</name>
    <name evidence="20" type="ORF">DQG23_33930</name>
</gene>
<dbReference type="InterPro" id="IPR020825">
    <property type="entry name" value="Phe-tRNA_synthase-like_B3/B4"/>
</dbReference>
<feature type="binding site" evidence="15">
    <location>
        <position position="474"/>
    </location>
    <ligand>
        <name>Mg(2+)</name>
        <dbReference type="ChEBI" id="CHEBI:18420"/>
        <note>shared with alpha subunit</note>
    </ligand>
</feature>
<dbReference type="NCBIfam" id="TIGR00472">
    <property type="entry name" value="pheT_bact"/>
    <property type="match status" value="1"/>
</dbReference>
<dbReference type="SUPFAM" id="SSF56037">
    <property type="entry name" value="PheT/TilS domain"/>
    <property type="match status" value="1"/>
</dbReference>
<dbReference type="HAMAP" id="MF_00283">
    <property type="entry name" value="Phe_tRNA_synth_beta1"/>
    <property type="match status" value="1"/>
</dbReference>
<evidence type="ECO:0000259" key="18">
    <source>
        <dbReference type="PROSITE" id="PS51447"/>
    </source>
</evidence>
<evidence type="ECO:0000256" key="2">
    <source>
        <dbReference type="ARBA" id="ARBA00008653"/>
    </source>
</evidence>
<dbReference type="Pfam" id="PF03484">
    <property type="entry name" value="B5"/>
    <property type="match status" value="1"/>
</dbReference>
<dbReference type="InterPro" id="IPR004532">
    <property type="entry name" value="Phe-tRNA-ligase_IIc_bsu_bact"/>
</dbReference>
<dbReference type="PROSITE" id="PS51483">
    <property type="entry name" value="B5"/>
    <property type="match status" value="1"/>
</dbReference>
<evidence type="ECO:0000256" key="16">
    <source>
        <dbReference type="PROSITE-ProRule" id="PRU00209"/>
    </source>
</evidence>
<evidence type="ECO:0000313" key="21">
    <source>
        <dbReference type="Proteomes" id="UP000250369"/>
    </source>
</evidence>
<evidence type="ECO:0000256" key="4">
    <source>
        <dbReference type="ARBA" id="ARBA00022490"/>
    </source>
</evidence>
<dbReference type="CDD" id="cd02796">
    <property type="entry name" value="tRNA_bind_bactPheRS"/>
    <property type="match status" value="1"/>
</dbReference>
<evidence type="ECO:0000256" key="9">
    <source>
        <dbReference type="ARBA" id="ARBA00022840"/>
    </source>
</evidence>
<dbReference type="InterPro" id="IPR005146">
    <property type="entry name" value="B3/B4_tRNA-bd"/>
</dbReference>
<dbReference type="EC" id="6.1.1.20" evidence="15"/>
<evidence type="ECO:0000256" key="15">
    <source>
        <dbReference type="HAMAP-Rule" id="MF_00283"/>
    </source>
</evidence>
<dbReference type="InterPro" id="IPR045060">
    <property type="entry name" value="Phe-tRNA-ligase_IIc_bsu"/>
</dbReference>
<evidence type="ECO:0000256" key="10">
    <source>
        <dbReference type="ARBA" id="ARBA00022842"/>
    </source>
</evidence>
<evidence type="ECO:0000256" key="3">
    <source>
        <dbReference type="ARBA" id="ARBA00011209"/>
    </source>
</evidence>
<dbReference type="PROSITE" id="PS50886">
    <property type="entry name" value="TRBD"/>
    <property type="match status" value="1"/>
</dbReference>
<evidence type="ECO:0000256" key="11">
    <source>
        <dbReference type="ARBA" id="ARBA00022884"/>
    </source>
</evidence>
<protein>
    <recommendedName>
        <fullName evidence="15">Phenylalanine--tRNA ligase beta subunit</fullName>
        <ecNumber evidence="15">6.1.1.20</ecNumber>
    </recommendedName>
    <alternativeName>
        <fullName evidence="15">Phenylalanyl-tRNA synthetase beta subunit</fullName>
        <shortName evidence="15">PheRS</shortName>
    </alternativeName>
</protein>
<comment type="similarity">
    <text evidence="2 15">Belongs to the phenylalanyl-tRNA synthetase beta subunit family. Type 1 subfamily.</text>
</comment>
<dbReference type="FunFam" id="3.50.40.10:FF:000001">
    <property type="entry name" value="Phenylalanine--tRNA ligase beta subunit"/>
    <property type="match status" value="1"/>
</dbReference>
<keyword evidence="21" id="KW-1185">Reference proteome</keyword>
<comment type="cofactor">
    <cofactor evidence="15">
        <name>Mg(2+)</name>
        <dbReference type="ChEBI" id="CHEBI:18420"/>
    </cofactor>
    <text evidence="15">Binds 2 magnesium ions per tetramer.</text>
</comment>
<evidence type="ECO:0000256" key="6">
    <source>
        <dbReference type="ARBA" id="ARBA00022598"/>
    </source>
</evidence>
<dbReference type="SMART" id="SM00874">
    <property type="entry name" value="B5"/>
    <property type="match status" value="1"/>
</dbReference>
<dbReference type="PROSITE" id="PS51447">
    <property type="entry name" value="FDX_ACB"/>
    <property type="match status" value="1"/>
</dbReference>
<keyword evidence="9 15" id="KW-0067">ATP-binding</keyword>
<dbReference type="InterPro" id="IPR036690">
    <property type="entry name" value="Fdx_antiC-bd_sf"/>
</dbReference>
<feature type="binding site" evidence="15">
    <location>
        <position position="465"/>
    </location>
    <ligand>
        <name>Mg(2+)</name>
        <dbReference type="ChEBI" id="CHEBI:18420"/>
        <note>shared with alpha subunit</note>
    </ligand>
</feature>
<accession>A0A329LZ75</accession>
<dbReference type="FunFam" id="3.30.70.380:FF:000001">
    <property type="entry name" value="Phenylalanine--tRNA ligase beta subunit"/>
    <property type="match status" value="1"/>
</dbReference>
<proteinExistence type="inferred from homology"/>
<feature type="domain" description="FDX-ACB" evidence="18">
    <location>
        <begin position="716"/>
        <end position="809"/>
    </location>
</feature>
<dbReference type="Pfam" id="PF03147">
    <property type="entry name" value="FDX-ACB"/>
    <property type="match status" value="1"/>
</dbReference>
<evidence type="ECO:0000256" key="14">
    <source>
        <dbReference type="ARBA" id="ARBA00049255"/>
    </source>
</evidence>
<keyword evidence="4 15" id="KW-0963">Cytoplasm</keyword>
<dbReference type="SUPFAM" id="SSF54991">
    <property type="entry name" value="Anticodon-binding domain of PheRS"/>
    <property type="match status" value="1"/>
</dbReference>
<dbReference type="Proteomes" id="UP000250369">
    <property type="component" value="Unassembled WGS sequence"/>
</dbReference>
<dbReference type="SUPFAM" id="SSF55681">
    <property type="entry name" value="Class II aaRS and biotin synthetases"/>
    <property type="match status" value="1"/>
</dbReference>
<dbReference type="Gene3D" id="3.50.40.10">
    <property type="entry name" value="Phenylalanyl-trna Synthetase, Chain B, domain 3"/>
    <property type="match status" value="1"/>
</dbReference>
<feature type="binding site" evidence="15">
    <location>
        <position position="475"/>
    </location>
    <ligand>
        <name>Mg(2+)</name>
        <dbReference type="ChEBI" id="CHEBI:18420"/>
        <note>shared with alpha subunit</note>
    </ligand>
</feature>
<evidence type="ECO:0000256" key="7">
    <source>
        <dbReference type="ARBA" id="ARBA00022723"/>
    </source>
</evidence>
<dbReference type="SUPFAM" id="SSF46955">
    <property type="entry name" value="Putative DNA-binding domain"/>
    <property type="match status" value="1"/>
</dbReference>
<dbReference type="GO" id="GO:0000287">
    <property type="term" value="F:magnesium ion binding"/>
    <property type="evidence" value="ECO:0007669"/>
    <property type="project" value="UniProtKB-UniRule"/>
</dbReference>